<keyword evidence="3" id="KW-1185">Reference proteome</keyword>
<dbReference type="EMBL" id="LDUG01000018">
    <property type="protein sequence ID" value="KVW97091.1"/>
    <property type="molecule type" value="Genomic_DNA"/>
</dbReference>
<comment type="pathway">
    <text evidence="1">Cofactor biosynthesis; ubiquinone biosynthesis.</text>
</comment>
<organism evidence="2 3">
    <name type="scientific">Thiobacillus denitrificans</name>
    <dbReference type="NCBI Taxonomy" id="36861"/>
    <lineage>
        <taxon>Bacteria</taxon>
        <taxon>Pseudomonadati</taxon>
        <taxon>Pseudomonadota</taxon>
        <taxon>Betaproteobacteria</taxon>
        <taxon>Nitrosomonadales</taxon>
        <taxon>Thiobacillaceae</taxon>
        <taxon>Thiobacillus</taxon>
    </lineage>
</organism>
<sequence>MSLGLITAALFERSLNHLLLQSPGATEALRRHAGRSVRFDLTLAQYDCRIADDGCFSEAAVGTPDAVIRPTPALVARLPFFGREAWRFAEYSGDPALLATLDRVFKQLNWDVEADLAPLVGDIAAHRLHAFGRDALADLAHTFSALGHNASEYMVEEAELMARGVDVARFNHGVDQLADDAARLDARLRLLEAGHA</sequence>
<dbReference type="InterPro" id="IPR038989">
    <property type="entry name" value="UbiJ"/>
</dbReference>
<evidence type="ECO:0000256" key="1">
    <source>
        <dbReference type="HAMAP-Rule" id="MF_02215"/>
    </source>
</evidence>
<proteinExistence type="inferred from homology"/>
<dbReference type="GO" id="GO:0006744">
    <property type="term" value="P:ubiquinone biosynthetic process"/>
    <property type="evidence" value="ECO:0007669"/>
    <property type="project" value="UniProtKB-UniRule"/>
</dbReference>
<comment type="similarity">
    <text evidence="1">Belongs to the UbiJ family.</text>
</comment>
<dbReference type="AlphaFoldDB" id="A0A106BR51"/>
<comment type="function">
    <text evidence="1">Required for ubiquinone (coenzyme Q) biosynthesis. Binds hydrophobic ubiquinone biosynthetic intermediates via its SCP2 domain and is essential for the stability of the Ubi complex. May constitute a docking platform where Ubi enzymes assemble and access their SCP2-bound polyprenyl substrates.</text>
</comment>
<dbReference type="PANTHER" id="PTHR38693:SF1">
    <property type="entry name" value="UBIQUINONE BIOSYNTHESIS ACCESSORY FACTOR UBIJ"/>
    <property type="match status" value="1"/>
</dbReference>
<dbReference type="STRING" id="1123392.GCA_000376425_00746"/>
<dbReference type="GO" id="GO:0005737">
    <property type="term" value="C:cytoplasm"/>
    <property type="evidence" value="ECO:0007669"/>
    <property type="project" value="UniProtKB-SubCell"/>
</dbReference>
<dbReference type="PANTHER" id="PTHR38693">
    <property type="entry name" value="UBIQUINONE BIOSYNTHESIS PROTEIN UBIJ"/>
    <property type="match status" value="1"/>
</dbReference>
<reference evidence="2 3" key="1">
    <citation type="journal article" date="2015" name="Appl. Environ. Microbiol.">
        <title>Aerobic and Anaerobic Thiosulfate Oxidation by a Cold-Adapted, Subglacial Chemoautotroph.</title>
        <authorList>
            <person name="Harrold Z.R."/>
            <person name="Skidmore M.L."/>
            <person name="Hamilton T.L."/>
            <person name="Desch L."/>
            <person name="Amada K."/>
            <person name="van Gelder W."/>
            <person name="Glover K."/>
            <person name="Roden E.E."/>
            <person name="Boyd E.S."/>
        </authorList>
    </citation>
    <scope>NUCLEOTIDE SEQUENCE [LARGE SCALE GENOMIC DNA]</scope>
    <source>
        <strain evidence="2 3">RG</strain>
    </source>
</reference>
<keyword evidence="1" id="KW-0963">Cytoplasm</keyword>
<evidence type="ECO:0000313" key="2">
    <source>
        <dbReference type="EMBL" id="KVW97091.1"/>
    </source>
</evidence>
<evidence type="ECO:0000313" key="3">
    <source>
        <dbReference type="Proteomes" id="UP000064243"/>
    </source>
</evidence>
<comment type="caution">
    <text evidence="2">The sequence shown here is derived from an EMBL/GenBank/DDBJ whole genome shotgun (WGS) entry which is preliminary data.</text>
</comment>
<comment type="subcellular location">
    <subcellularLocation>
        <location evidence="1">Cytoplasm</location>
    </subcellularLocation>
</comment>
<dbReference type="OrthoDB" id="8525483at2"/>
<accession>A0A106BR51</accession>
<dbReference type="HAMAP" id="MF_02215">
    <property type="entry name" value="UbiJ"/>
    <property type="match status" value="1"/>
</dbReference>
<dbReference type="UniPathway" id="UPA00232"/>
<dbReference type="Proteomes" id="UP000064243">
    <property type="component" value="Unassembled WGS sequence"/>
</dbReference>
<gene>
    <name evidence="1" type="primary">ubiJ</name>
    <name evidence="2" type="ORF">ABW22_05560</name>
</gene>
<protein>
    <recommendedName>
        <fullName evidence="1">Ubiquinone biosynthesis accessory factor UbiJ</fullName>
    </recommendedName>
</protein>
<name>A0A106BR51_THIDE</name>
<dbReference type="PATRIC" id="fig|36861.3.peg.574"/>
<keyword evidence="1" id="KW-0831">Ubiquinone biosynthesis</keyword>